<dbReference type="EMBL" id="CAJFCI010000039">
    <property type="protein sequence ID" value="CAD5107736.1"/>
    <property type="molecule type" value="Genomic_DNA"/>
</dbReference>
<comment type="caution">
    <text evidence="2">The sequence shown here is derived from an EMBL/GenBank/DDBJ whole genome shotgun (WGS) entry which is preliminary data.</text>
</comment>
<organism evidence="2 3">
    <name type="scientific">Zestomonas carbonaria</name>
    <dbReference type="NCBI Taxonomy" id="2762745"/>
    <lineage>
        <taxon>Bacteria</taxon>
        <taxon>Pseudomonadati</taxon>
        <taxon>Pseudomonadota</taxon>
        <taxon>Gammaproteobacteria</taxon>
        <taxon>Pseudomonadales</taxon>
        <taxon>Pseudomonadaceae</taxon>
        <taxon>Zestomonas</taxon>
    </lineage>
</organism>
<evidence type="ECO:0000313" key="2">
    <source>
        <dbReference type="EMBL" id="CAD5107736.1"/>
    </source>
</evidence>
<evidence type="ECO:0000313" key="3">
    <source>
        <dbReference type="Proteomes" id="UP000583387"/>
    </source>
</evidence>
<dbReference type="PIRSF" id="PIRSF029393">
    <property type="entry name" value="UCP029393"/>
    <property type="match status" value="1"/>
</dbReference>
<dbReference type="InterPro" id="IPR022584">
    <property type="entry name" value="DUF2937"/>
</dbReference>
<evidence type="ECO:0000256" key="1">
    <source>
        <dbReference type="SAM" id="Phobius"/>
    </source>
</evidence>
<protein>
    <recommendedName>
        <fullName evidence="4">DUF2937 family protein</fullName>
    </recommendedName>
</protein>
<keyword evidence="1" id="KW-0812">Transmembrane</keyword>
<keyword evidence="3" id="KW-1185">Reference proteome</keyword>
<keyword evidence="1" id="KW-0472">Membrane</keyword>
<dbReference type="Pfam" id="PF11157">
    <property type="entry name" value="DUF2937"/>
    <property type="match status" value="1"/>
</dbReference>
<name>A0A7U7I9F8_9GAMM</name>
<dbReference type="AlphaFoldDB" id="A0A7U7I9F8"/>
<accession>A0A7U7I9F8</accession>
<dbReference type="InterPro" id="IPR016917">
    <property type="entry name" value="UCP029393"/>
</dbReference>
<reference evidence="2 3" key="1">
    <citation type="submission" date="2020-08" db="EMBL/GenBank/DDBJ databases">
        <authorList>
            <person name="Criscuolo A."/>
        </authorList>
    </citation>
    <scope>NUCLEOTIDE SEQUENCE [LARGE SCALE GENOMIC DNA]</scope>
    <source>
        <strain evidence="2">CIP111764</strain>
    </source>
</reference>
<evidence type="ECO:0008006" key="4">
    <source>
        <dbReference type="Google" id="ProtNLM"/>
    </source>
</evidence>
<sequence>MLRSYLRLVLFALGLLIGLQVPGFIADYAKRVEAHRLEAEQGLSGFRQTAQRFFQGDLDALVAHYRASDDAVMRSDADSVAHLVARAKLLDKEWAAMQGAWYVQVLHLATAADRRLLRETWDGYSYQVLLSPTAIAWGLCAALLLAWLVESVLLLVAGMLGFGRERRARQRHWG</sequence>
<feature type="transmembrane region" description="Helical" evidence="1">
    <location>
        <begin position="134"/>
        <end position="162"/>
    </location>
</feature>
<gene>
    <name evidence="2" type="ORF">PSEWESI4_02011</name>
</gene>
<keyword evidence="1" id="KW-1133">Transmembrane helix</keyword>
<dbReference type="RefSeq" id="WP_187671072.1">
    <property type="nucleotide sequence ID" value="NZ_CAJFCI010000039.1"/>
</dbReference>
<proteinExistence type="predicted"/>
<dbReference type="Proteomes" id="UP000583387">
    <property type="component" value="Unassembled WGS sequence"/>
</dbReference>